<gene>
    <name evidence="4" type="ORF">SFRICE_031496</name>
</gene>
<dbReference type="GO" id="GO:0007031">
    <property type="term" value="P:peroxisome organization"/>
    <property type="evidence" value="ECO:0007669"/>
    <property type="project" value="UniProtKB-KW"/>
</dbReference>
<sequence>MSKSLSLQEFYAIYKRWVINNPGLMTDVETVATWSSYFVAGKINKSPIVSELVYSLSKLVSLFNDRLIREAYGTGEPYYGLREQIKLWLTVIHYCEVFIELLVKHRWGTKGKWTVATLLQVFKCSSALVLLFRFKELPIAHPPIAVLQRKKFTEGKEADENSNSFFALRRSGRLVRRVDGAPAVAFRDWEPVKIQDDRPGAAANVKDLIYAESLHIMKPLIHLASMRAFGTKAWKQWLVALCLDMASMKLYSKYMKDLSYDQRLEISRRKLGLVLYLLRSPMYNGYSKNVIENGLNSMSAKIPAMSFICGPIIQYLSHWQDIYFYMWAS</sequence>
<organism evidence="4">
    <name type="scientific">Spodoptera frugiperda</name>
    <name type="common">Fall armyworm</name>
    <dbReference type="NCBI Taxonomy" id="7108"/>
    <lineage>
        <taxon>Eukaryota</taxon>
        <taxon>Metazoa</taxon>
        <taxon>Ecdysozoa</taxon>
        <taxon>Arthropoda</taxon>
        <taxon>Hexapoda</taxon>
        <taxon>Insecta</taxon>
        <taxon>Pterygota</taxon>
        <taxon>Neoptera</taxon>
        <taxon>Endopterygota</taxon>
        <taxon>Lepidoptera</taxon>
        <taxon>Glossata</taxon>
        <taxon>Ditrysia</taxon>
        <taxon>Noctuoidea</taxon>
        <taxon>Noctuidae</taxon>
        <taxon>Amphipyrinae</taxon>
        <taxon>Spodoptera</taxon>
    </lineage>
</organism>
<keyword evidence="3" id="KW-0962">Peroxisome biogenesis</keyword>
<dbReference type="PANTHER" id="PTHR13299:SF0">
    <property type="entry name" value="PEROXISOMAL MEMBRANE PROTEIN PEX16"/>
    <property type="match status" value="1"/>
</dbReference>
<dbReference type="OrthoDB" id="2021143at2759"/>
<proteinExistence type="inferred from homology"/>
<name>A0A2H1W649_SPOFR</name>
<accession>A0A2H1W649</accession>
<comment type="subcellular location">
    <subcellularLocation>
        <location evidence="3">Peroxisome membrane</location>
    </subcellularLocation>
</comment>
<protein>
    <recommendedName>
        <fullName evidence="2 3">Peroxisomal membrane protein PEX16</fullName>
    </recommendedName>
</protein>
<evidence type="ECO:0000313" key="4">
    <source>
        <dbReference type="EMBL" id="SOQ48560.1"/>
    </source>
</evidence>
<dbReference type="Pfam" id="PF08610">
    <property type="entry name" value="Pex16"/>
    <property type="match status" value="1"/>
</dbReference>
<reference evidence="4" key="1">
    <citation type="submission" date="2016-07" db="EMBL/GenBank/DDBJ databases">
        <authorList>
            <person name="Bretaudeau A."/>
        </authorList>
    </citation>
    <scope>NUCLEOTIDE SEQUENCE</scope>
    <source>
        <strain evidence="4">Rice</strain>
        <tissue evidence="4">Whole body</tissue>
    </source>
</reference>
<comment type="similarity">
    <text evidence="1 3">Belongs to the peroxin-16 family.</text>
</comment>
<keyword evidence="3" id="KW-0576">Peroxisome</keyword>
<evidence type="ECO:0000256" key="2">
    <source>
        <dbReference type="ARBA" id="ARBA00018577"/>
    </source>
</evidence>
<dbReference type="AlphaFoldDB" id="A0A2H1W649"/>
<evidence type="ECO:0000256" key="1">
    <source>
        <dbReference type="ARBA" id="ARBA00009505"/>
    </source>
</evidence>
<dbReference type="PANTHER" id="PTHR13299">
    <property type="entry name" value="PEROXISOMAL MEMBRANE PROTEIN PEX16"/>
    <property type="match status" value="1"/>
</dbReference>
<dbReference type="EMBL" id="ODYU01006587">
    <property type="protein sequence ID" value="SOQ48560.1"/>
    <property type="molecule type" value="Genomic_DNA"/>
</dbReference>
<dbReference type="InterPro" id="IPR013919">
    <property type="entry name" value="Pex16"/>
</dbReference>
<dbReference type="GO" id="GO:0005778">
    <property type="term" value="C:peroxisomal membrane"/>
    <property type="evidence" value="ECO:0007669"/>
    <property type="project" value="UniProtKB-SubCell"/>
</dbReference>
<evidence type="ECO:0000256" key="3">
    <source>
        <dbReference type="RuleBase" id="RU365003"/>
    </source>
</evidence>